<protein>
    <submittedName>
        <fullName evidence="2">M48 family peptidase</fullName>
    </submittedName>
</protein>
<sequence>MVNPSTLLSISSFSLRKGVTLPDIPKSCSVFFGKTEIAFTIRPANRKTLAIHVFPDGSVVTDAPLDATEADVAEKVRRKGAWILKQKRLFASYPPVIPSRQYISGESLLYLGRHYRLKVHEGNSRSAKLIGAFLHVFHLPSDGTETVASLVQDWLRSRARSTFEMLLKKCVVQTAQIGIKDIPQWRMLHMRKRWGSCTKSGTILLNPELVAAPKDCIEYVILHELCHLKIRNHSPGYYRLLSQVAPDWEHLRTKLNRAVELRLDY</sequence>
<accession>A0A7M3M9Y6</accession>
<dbReference type="InterPro" id="IPR053136">
    <property type="entry name" value="UTP_pyrophosphatase-like"/>
</dbReference>
<dbReference type="Gene3D" id="3.30.2010.10">
    <property type="entry name" value="Metalloproteases ('zincins'), catalytic domain"/>
    <property type="match status" value="1"/>
</dbReference>
<dbReference type="PANTHER" id="PTHR30399:SF1">
    <property type="entry name" value="UTP PYROPHOSPHATASE"/>
    <property type="match status" value="1"/>
</dbReference>
<feature type="domain" description="YgjP-like metallopeptidase" evidence="1">
    <location>
        <begin position="47"/>
        <end position="257"/>
    </location>
</feature>
<name>A0A7M3M9Y6_9BACT</name>
<dbReference type="InterPro" id="IPR002725">
    <property type="entry name" value="YgjP-like_metallopeptidase"/>
</dbReference>
<organism evidence="2 3">
    <name type="scientific">Oceanidesulfovibrio indonesiensis</name>
    <dbReference type="NCBI Taxonomy" id="54767"/>
    <lineage>
        <taxon>Bacteria</taxon>
        <taxon>Pseudomonadati</taxon>
        <taxon>Thermodesulfobacteriota</taxon>
        <taxon>Desulfovibrionia</taxon>
        <taxon>Desulfovibrionales</taxon>
        <taxon>Desulfovibrionaceae</taxon>
        <taxon>Oceanidesulfovibrio</taxon>
    </lineage>
</organism>
<comment type="caution">
    <text evidence="2">The sequence shown here is derived from an EMBL/GenBank/DDBJ whole genome shotgun (WGS) entry which is preliminary data.</text>
</comment>
<evidence type="ECO:0000259" key="1">
    <source>
        <dbReference type="Pfam" id="PF01863"/>
    </source>
</evidence>
<dbReference type="OrthoDB" id="5321643at2"/>
<dbReference type="EMBL" id="QMIE01000030">
    <property type="protein sequence ID" value="TVM14017.1"/>
    <property type="molecule type" value="Genomic_DNA"/>
</dbReference>
<dbReference type="Proteomes" id="UP000448292">
    <property type="component" value="Unassembled WGS sequence"/>
</dbReference>
<dbReference type="Pfam" id="PF01863">
    <property type="entry name" value="YgjP-like"/>
    <property type="match status" value="1"/>
</dbReference>
<keyword evidence="3" id="KW-1185">Reference proteome</keyword>
<reference evidence="2 3" key="1">
    <citation type="submission" date="2018-06" db="EMBL/GenBank/DDBJ databases">
        <title>Complete genome of Desulfovibrio indonesiensis P37SLT.</title>
        <authorList>
            <person name="Crispim J.S."/>
            <person name="Vidigal P.M.P."/>
            <person name="Silva L.C.F."/>
            <person name="Laguardia C.N."/>
            <person name="Araujo L.C."/>
            <person name="Dias R.S."/>
            <person name="Sousa M.P."/>
            <person name="Paula S.O."/>
            <person name="Silva C."/>
        </authorList>
    </citation>
    <scope>NUCLEOTIDE SEQUENCE [LARGE SCALE GENOMIC DNA]</scope>
    <source>
        <strain evidence="2 3">P37SLT</strain>
    </source>
</reference>
<evidence type="ECO:0000313" key="2">
    <source>
        <dbReference type="EMBL" id="TVM14017.1"/>
    </source>
</evidence>
<proteinExistence type="predicted"/>
<dbReference type="AlphaFoldDB" id="A0A7M3M9Y6"/>
<evidence type="ECO:0000313" key="3">
    <source>
        <dbReference type="Proteomes" id="UP000448292"/>
    </source>
</evidence>
<gene>
    <name evidence="2" type="ORF">DPQ33_17950</name>
</gene>
<dbReference type="CDD" id="cd07344">
    <property type="entry name" value="M48_yhfN_like"/>
    <property type="match status" value="1"/>
</dbReference>
<dbReference type="PANTHER" id="PTHR30399">
    <property type="entry name" value="UNCHARACTERIZED PROTEIN YGJP"/>
    <property type="match status" value="1"/>
</dbReference>